<keyword evidence="1" id="KW-0732">Signal</keyword>
<dbReference type="EMBL" id="VWMK01000017">
    <property type="protein sequence ID" value="KAA3761511.1"/>
    <property type="molecule type" value="Genomic_DNA"/>
</dbReference>
<evidence type="ECO:0008006" key="4">
    <source>
        <dbReference type="Google" id="ProtNLM"/>
    </source>
</evidence>
<accession>A0A7J4XG38</accession>
<comment type="caution">
    <text evidence="2">The sequence shown here is derived from an EMBL/GenBank/DDBJ whole genome shotgun (WGS) entry which is preliminary data.</text>
</comment>
<sequence>MNRKLLTMAVAGLLSVAGLSAQEPQLKWVTSQDGMGLEIPQAIKVSSDGYVFLMNNFASSDKETSYDPDGSVSKGYSLTTDYFFYNIADGTKASEKTSTGVPDVLQTNGNYNMTLYKVGTDGHLLWGIHTNVGEFSDGAMAATSDGGVVIALKMRHSSRSTYKSDIVCQLVDADGVETSVKWDAPDYETYGGVYQPVLAKISKDGKVEWTKRIDVGYKTVTVSGTQKKLYDNFDLRDMVADGEDNIYLTGTYRTSINFGRNANLSSPRNAEGWDGDVQKTCGDLFVVKLDKAGTAQWNVVTKGQVISCEIPKNIVLDNGNLYVSGYMKGDGESAVMLGNDRLTPSIKDCLFYACIAPADGSVKWARLLQTVEHPVTQDGARMKPMCLAASGNELYMGGSFYGNVMDGENVCLENPNKQTNGLRAFILKCNAENGAVQAGIMIDGALTEVENIIPKDGNLLAPGYDLYAASYLYTLDTDLTSNSLKTYPLKNSISTATQGGVVVGDLLVSAMNANRTATFPGCDWTLNVINNGDNNYRACVFTGHDISSLSTGIVSAPAADTGFRAYAGKGELIVETFSACQVQVYGIDGRAILSFEAPEGRTTKSLPAGLYIVNDRKVAVY</sequence>
<reference evidence="2 3" key="1">
    <citation type="journal article" date="2019" name="Nat. Med.">
        <title>A library of human gut bacterial isolates paired with longitudinal multiomics data enables mechanistic microbiome research.</title>
        <authorList>
            <person name="Poyet M."/>
            <person name="Groussin M."/>
            <person name="Gibbons S.M."/>
            <person name="Avila-Pacheco J."/>
            <person name="Jiang X."/>
            <person name="Kearney S.M."/>
            <person name="Perrotta A.R."/>
            <person name="Berdy B."/>
            <person name="Zhao S."/>
            <person name="Lieberman T.D."/>
            <person name="Swanson P.K."/>
            <person name="Smith M."/>
            <person name="Roesemann S."/>
            <person name="Alexander J.E."/>
            <person name="Rich S.A."/>
            <person name="Livny J."/>
            <person name="Vlamakis H."/>
            <person name="Clish C."/>
            <person name="Bullock K."/>
            <person name="Deik A."/>
            <person name="Scott J."/>
            <person name="Pierce K.A."/>
            <person name="Xavier R.J."/>
            <person name="Alm E.J."/>
        </authorList>
    </citation>
    <scope>NUCLEOTIDE SEQUENCE [LARGE SCALE GENOMIC DNA]</scope>
    <source>
        <strain evidence="2 3">BIOML-A10</strain>
    </source>
</reference>
<organism evidence="2 3">
    <name type="scientific">Bacteroides salyersiae</name>
    <dbReference type="NCBI Taxonomy" id="291644"/>
    <lineage>
        <taxon>Bacteria</taxon>
        <taxon>Pseudomonadati</taxon>
        <taxon>Bacteroidota</taxon>
        <taxon>Bacteroidia</taxon>
        <taxon>Bacteroidales</taxon>
        <taxon>Bacteroidaceae</taxon>
        <taxon>Bacteroides</taxon>
    </lineage>
</organism>
<dbReference type="AlphaFoldDB" id="A0A7J4XG38"/>
<evidence type="ECO:0000313" key="3">
    <source>
        <dbReference type="Proteomes" id="UP000422221"/>
    </source>
</evidence>
<feature type="chain" id="PRO_5029644581" description="PQQ-binding-like beta-propeller repeat protein" evidence="1">
    <location>
        <begin position="22"/>
        <end position="621"/>
    </location>
</feature>
<name>A0A7J4XG38_9BACE</name>
<gene>
    <name evidence="2" type="ORF">F3F73_16420</name>
</gene>
<evidence type="ECO:0000313" key="2">
    <source>
        <dbReference type="EMBL" id="KAA3761511.1"/>
    </source>
</evidence>
<proteinExistence type="predicted"/>
<dbReference type="Proteomes" id="UP000422221">
    <property type="component" value="Unassembled WGS sequence"/>
</dbReference>
<protein>
    <recommendedName>
        <fullName evidence="4">PQQ-binding-like beta-propeller repeat protein</fullName>
    </recommendedName>
</protein>
<feature type="signal peptide" evidence="1">
    <location>
        <begin position="1"/>
        <end position="21"/>
    </location>
</feature>
<evidence type="ECO:0000256" key="1">
    <source>
        <dbReference type="SAM" id="SignalP"/>
    </source>
</evidence>